<evidence type="ECO:0000313" key="2">
    <source>
        <dbReference type="EMBL" id="QDY78183.1"/>
    </source>
</evidence>
<evidence type="ECO:0000256" key="1">
    <source>
        <dbReference type="SAM" id="MobiDB-lite"/>
    </source>
</evidence>
<reference evidence="2 3" key="1">
    <citation type="submission" date="2019-07" db="EMBL/GenBank/DDBJ databases">
        <authorList>
            <person name="Zhu P."/>
        </authorList>
    </citation>
    <scope>NUCLEOTIDE SEQUENCE [LARGE SCALE GENOMIC DNA]</scope>
    <source>
        <strain evidence="2 3">SSL-25</strain>
    </source>
</reference>
<feature type="region of interest" description="Disordered" evidence="1">
    <location>
        <begin position="173"/>
        <end position="201"/>
    </location>
</feature>
<dbReference type="KEGG" id="sqz:FQU76_18695"/>
<dbReference type="EMBL" id="CP042266">
    <property type="protein sequence ID" value="QDY78183.1"/>
    <property type="molecule type" value="Genomic_DNA"/>
</dbReference>
<name>A0A5B8JKX5_9ACTN</name>
<gene>
    <name evidence="2" type="ORF">FQU76_18695</name>
</gene>
<organism evidence="2 3">
    <name type="scientific">Streptomyces qinzhouensis</name>
    <dbReference type="NCBI Taxonomy" id="2599401"/>
    <lineage>
        <taxon>Bacteria</taxon>
        <taxon>Bacillati</taxon>
        <taxon>Actinomycetota</taxon>
        <taxon>Actinomycetes</taxon>
        <taxon>Kitasatosporales</taxon>
        <taxon>Streptomycetaceae</taxon>
        <taxon>Streptomyces</taxon>
    </lineage>
</organism>
<evidence type="ECO:0000313" key="3">
    <source>
        <dbReference type="Proteomes" id="UP000320580"/>
    </source>
</evidence>
<dbReference type="Proteomes" id="UP000320580">
    <property type="component" value="Chromosome"/>
</dbReference>
<dbReference type="OrthoDB" id="4243109at2"/>
<dbReference type="AlphaFoldDB" id="A0A5B8JKX5"/>
<accession>A0A5B8JKX5</accession>
<protein>
    <submittedName>
        <fullName evidence="2">Uncharacterized protein</fullName>
    </submittedName>
</protein>
<proteinExistence type="predicted"/>
<sequence length="201" mass="21245">MIHDHTGRAALEKGELYVAARAFDELVRQIPVPESPAELPGLVTASRQLSALSGLVNDLADEVHSRAGGDGSGLSLGPVVCAYTTASVHAGQAVADYAEAYQQLGFLHRHAGTPDSGDVSDVREAAFGAAQWRLELVHGSLHEGGRGLRGSADRLDTAPRRVLAALSRSTPANSIYRAPVPEPTRAPAARLTYTPEPRRGR</sequence>
<dbReference type="RefSeq" id="WP_146481503.1">
    <property type="nucleotide sequence ID" value="NZ_CP042266.1"/>
</dbReference>
<keyword evidence="3" id="KW-1185">Reference proteome</keyword>